<evidence type="ECO:0000256" key="1">
    <source>
        <dbReference type="ARBA" id="ARBA00004141"/>
    </source>
</evidence>
<protein>
    <submittedName>
        <fullName evidence="6">Formate/nitrite transporter family protein</fullName>
    </submittedName>
</protein>
<dbReference type="AlphaFoldDB" id="A0A8U0HQ27"/>
<evidence type="ECO:0000313" key="6">
    <source>
        <dbReference type="EMBL" id="UPV72988.1"/>
    </source>
</evidence>
<reference evidence="6 7" key="1">
    <citation type="submission" date="2022-04" db="EMBL/GenBank/DDBJ databases">
        <title>Diverse halophilic archaea isolated from saline environments.</title>
        <authorList>
            <person name="Cui H.-L."/>
        </authorList>
    </citation>
    <scope>NUCLEOTIDE SEQUENCE [LARGE SCALE GENOMIC DNA]</scope>
    <source>
        <strain evidence="6 7">XZYJT49</strain>
    </source>
</reference>
<feature type="transmembrane region" description="Helical" evidence="5">
    <location>
        <begin position="67"/>
        <end position="86"/>
    </location>
</feature>
<dbReference type="EMBL" id="CP096659">
    <property type="protein sequence ID" value="UPV72988.1"/>
    <property type="molecule type" value="Genomic_DNA"/>
</dbReference>
<accession>A0A8U0HQ27</accession>
<dbReference type="RefSeq" id="WP_248649046.1">
    <property type="nucleotide sequence ID" value="NZ_CP096659.1"/>
</dbReference>
<feature type="transmembrane region" description="Helical" evidence="5">
    <location>
        <begin position="115"/>
        <end position="139"/>
    </location>
</feature>
<dbReference type="Proteomes" id="UP000830729">
    <property type="component" value="Chromosome"/>
</dbReference>
<feature type="transmembrane region" description="Helical" evidence="5">
    <location>
        <begin position="232"/>
        <end position="254"/>
    </location>
</feature>
<dbReference type="InterPro" id="IPR023271">
    <property type="entry name" value="Aquaporin-like"/>
</dbReference>
<feature type="transmembrane region" description="Helical" evidence="5">
    <location>
        <begin position="34"/>
        <end position="55"/>
    </location>
</feature>
<evidence type="ECO:0000313" key="7">
    <source>
        <dbReference type="Proteomes" id="UP000830729"/>
    </source>
</evidence>
<feature type="transmembrane region" description="Helical" evidence="5">
    <location>
        <begin position="193"/>
        <end position="212"/>
    </location>
</feature>
<evidence type="ECO:0000256" key="5">
    <source>
        <dbReference type="SAM" id="Phobius"/>
    </source>
</evidence>
<dbReference type="KEGG" id="halx:M0R89_10550"/>
<dbReference type="Pfam" id="PF01226">
    <property type="entry name" value="Form_Nir_trans"/>
    <property type="match status" value="1"/>
</dbReference>
<keyword evidence="4 5" id="KW-0472">Membrane</keyword>
<dbReference type="InterPro" id="IPR000292">
    <property type="entry name" value="For/NO2_transpt"/>
</dbReference>
<gene>
    <name evidence="6" type="ORF">M0R89_10550</name>
</gene>
<evidence type="ECO:0000256" key="3">
    <source>
        <dbReference type="ARBA" id="ARBA00022989"/>
    </source>
</evidence>
<organism evidence="6 7">
    <name type="scientific">Halorussus limi</name>
    <dbReference type="NCBI Taxonomy" id="2938695"/>
    <lineage>
        <taxon>Archaea</taxon>
        <taxon>Methanobacteriati</taxon>
        <taxon>Methanobacteriota</taxon>
        <taxon>Stenosarchaea group</taxon>
        <taxon>Halobacteria</taxon>
        <taxon>Halobacteriales</taxon>
        <taxon>Haladaptataceae</taxon>
        <taxon>Halorussus</taxon>
    </lineage>
</organism>
<evidence type="ECO:0000256" key="4">
    <source>
        <dbReference type="ARBA" id="ARBA00023136"/>
    </source>
</evidence>
<proteinExistence type="predicted"/>
<sequence>MSSDSDPSPTSYREILGLEIEEGLSQLQRSNTGLMLSGLSAGLDIGFGPFLMAVVFTMSSGAFSDPLTGLLVANAYAVGFIFVVLGRSELFTEHTSLAVVPVLNGQASVTELARLWGIIYVSNLAGGALFSLLAVQVGPELATVEMSAFGEIAHGLVKYSWSTTVLAAVLAGWLMGLMTWLVAAGQNTISQAFFVWLVAAVIGLAHLPHSIAGSVEVMLGMFARQGITVLDFAHFLLWSTVGNVIGGSVFVGLLKYGHGIRGGTDPEDIDVDVEEETADQKSG</sequence>
<keyword evidence="2 5" id="KW-0812">Transmembrane</keyword>
<dbReference type="PANTHER" id="PTHR30520">
    <property type="entry name" value="FORMATE TRANSPORTER-RELATED"/>
    <property type="match status" value="1"/>
</dbReference>
<feature type="transmembrane region" description="Helical" evidence="5">
    <location>
        <begin position="159"/>
        <end position="181"/>
    </location>
</feature>
<dbReference type="GeneID" id="72185643"/>
<name>A0A8U0HQ27_9EURY</name>
<dbReference type="PANTHER" id="PTHR30520:SF2">
    <property type="entry name" value="INNER MEMBRANE PROTEIN YFDC"/>
    <property type="match status" value="1"/>
</dbReference>
<keyword evidence="3 5" id="KW-1133">Transmembrane helix</keyword>
<keyword evidence="7" id="KW-1185">Reference proteome</keyword>
<dbReference type="GO" id="GO:0015499">
    <property type="term" value="F:formate transmembrane transporter activity"/>
    <property type="evidence" value="ECO:0007669"/>
    <property type="project" value="TreeGrafter"/>
</dbReference>
<evidence type="ECO:0000256" key="2">
    <source>
        <dbReference type="ARBA" id="ARBA00022692"/>
    </source>
</evidence>
<comment type="subcellular location">
    <subcellularLocation>
        <location evidence="1">Membrane</location>
        <topology evidence="1">Multi-pass membrane protein</topology>
    </subcellularLocation>
</comment>
<dbReference type="GO" id="GO:0005886">
    <property type="term" value="C:plasma membrane"/>
    <property type="evidence" value="ECO:0007669"/>
    <property type="project" value="TreeGrafter"/>
</dbReference>
<dbReference type="Gene3D" id="1.20.1080.10">
    <property type="entry name" value="Glycerol uptake facilitator protein"/>
    <property type="match status" value="1"/>
</dbReference>